<dbReference type="FunFam" id="3.30.160.60:FF:000089">
    <property type="entry name" value="DNA-binding protein creA"/>
    <property type="match status" value="1"/>
</dbReference>
<feature type="region of interest" description="Disordered" evidence="15">
    <location>
        <begin position="275"/>
        <end position="415"/>
    </location>
</feature>
<dbReference type="FunFam" id="3.30.160.60:FF:000152">
    <property type="entry name" value="DNA-binding protein creA"/>
    <property type="match status" value="1"/>
</dbReference>
<dbReference type="PROSITE" id="PS00028">
    <property type="entry name" value="ZINC_FINGER_C2H2_1"/>
    <property type="match status" value="2"/>
</dbReference>
<evidence type="ECO:0000256" key="8">
    <source>
        <dbReference type="ARBA" id="ARBA00023125"/>
    </source>
</evidence>
<name>A5DLG6_PICGU</name>
<dbReference type="eggNOG" id="KOG1721">
    <property type="taxonomic scope" value="Eukaryota"/>
</dbReference>
<dbReference type="GO" id="GO:0008270">
    <property type="term" value="F:zinc ion binding"/>
    <property type="evidence" value="ECO:0007669"/>
    <property type="project" value="UniProtKB-KW"/>
</dbReference>
<feature type="compositionally biased region" description="Polar residues" evidence="15">
    <location>
        <begin position="343"/>
        <end position="357"/>
    </location>
</feature>
<evidence type="ECO:0000256" key="6">
    <source>
        <dbReference type="ARBA" id="ARBA00022833"/>
    </source>
</evidence>
<evidence type="ECO:0000256" key="14">
    <source>
        <dbReference type="PROSITE-ProRule" id="PRU00042"/>
    </source>
</evidence>
<dbReference type="HOGENOM" id="CLU_027078_0_0_1"/>
<dbReference type="VEuPathDB" id="FungiDB:PGUG_04117"/>
<evidence type="ECO:0000256" key="2">
    <source>
        <dbReference type="ARBA" id="ARBA00022491"/>
    </source>
</evidence>
<dbReference type="InterPro" id="IPR036236">
    <property type="entry name" value="Znf_C2H2_sf"/>
</dbReference>
<dbReference type="GO" id="GO:0005737">
    <property type="term" value="C:cytoplasm"/>
    <property type="evidence" value="ECO:0007669"/>
    <property type="project" value="TreeGrafter"/>
</dbReference>
<dbReference type="RefSeq" id="XP_001483388.2">
    <property type="nucleotide sequence ID" value="XM_001483338.1"/>
</dbReference>
<gene>
    <name evidence="17" type="ORF">PGUG_04117</name>
</gene>
<dbReference type="PANTHER" id="PTHR47428">
    <property type="entry name" value="REGULATORY PROTEIN MIG1-RELATED"/>
    <property type="match status" value="1"/>
</dbReference>
<evidence type="ECO:0000256" key="12">
    <source>
        <dbReference type="ARBA" id="ARBA00056233"/>
    </source>
</evidence>
<evidence type="ECO:0000313" key="18">
    <source>
        <dbReference type="Proteomes" id="UP000001997"/>
    </source>
</evidence>
<evidence type="ECO:0000256" key="3">
    <source>
        <dbReference type="ARBA" id="ARBA00022723"/>
    </source>
</evidence>
<feature type="domain" description="C2H2-type" evidence="16">
    <location>
        <begin position="12"/>
        <end position="39"/>
    </location>
</feature>
<dbReference type="SUPFAM" id="SSF57667">
    <property type="entry name" value="beta-beta-alpha zinc fingers"/>
    <property type="match status" value="1"/>
</dbReference>
<proteinExistence type="inferred from homology"/>
<keyword evidence="7" id="KW-0805">Transcription regulation</keyword>
<evidence type="ECO:0000256" key="15">
    <source>
        <dbReference type="SAM" id="MobiDB-lite"/>
    </source>
</evidence>
<dbReference type="Pfam" id="PF00096">
    <property type="entry name" value="zf-C2H2"/>
    <property type="match status" value="2"/>
</dbReference>
<dbReference type="SMART" id="SM00355">
    <property type="entry name" value="ZnF_C2H2"/>
    <property type="match status" value="2"/>
</dbReference>
<feature type="compositionally biased region" description="Polar residues" evidence="15">
    <location>
        <begin position="387"/>
        <end position="398"/>
    </location>
</feature>
<keyword evidence="18" id="KW-1185">Reference proteome</keyword>
<dbReference type="FunCoup" id="A5DLG6">
    <property type="interactions" value="1209"/>
</dbReference>
<feature type="region of interest" description="Disordered" evidence="15">
    <location>
        <begin position="125"/>
        <end position="182"/>
    </location>
</feature>
<sequence length="415" mass="44539">MSSDKPKEDRPYKCPMCDKAFHRLEHQTRHIRTHTGEKPHPCTFPGCTKRFSRSDELTRHLRIHNNPSARKRKNRQNEKLVSDYYDRPGIHQQPQQVYQVPAIPVTVDQNGNRYYHQPVYVLSHQMQGSAPPPPPPGSIPMHNQIPRPLGPGPIPMETPTPQNGAHYSLPSSPTQLSKSDSASSLKLAASSAGTSPAHSLSTSPTAFVGYSGGLPGSTPQQGGGPPPHGLGLHPSTTAIHQSNLSLSNLHDYFHQKSRVASSSATNLTSLGSLSSLQRMTPIKPNIPSRTQTPSHQFTVPKQTSSSSLNLEFGQPPSKRSRPGSPVLHNFDQAPGKAGFIISPTDTPLQTPSQSPHLQPQRPPSTVSTPTGSSPNLVGAAAAVAEASQNSQSDSSIAVSGTKLPPIRSVFTSLGE</sequence>
<dbReference type="GeneID" id="5125265"/>
<dbReference type="GO" id="GO:0000978">
    <property type="term" value="F:RNA polymerase II cis-regulatory region sequence-specific DNA binding"/>
    <property type="evidence" value="ECO:0007669"/>
    <property type="project" value="TreeGrafter"/>
</dbReference>
<dbReference type="InterPro" id="IPR013087">
    <property type="entry name" value="Znf_C2H2_type"/>
</dbReference>
<dbReference type="InParanoid" id="A5DLG6"/>
<feature type="domain" description="C2H2-type" evidence="16">
    <location>
        <begin position="40"/>
        <end position="69"/>
    </location>
</feature>
<evidence type="ECO:0000256" key="4">
    <source>
        <dbReference type="ARBA" id="ARBA00022737"/>
    </source>
</evidence>
<keyword evidence="5 14" id="KW-0863">Zinc-finger</keyword>
<keyword evidence="10" id="KW-0539">Nucleus</keyword>
<keyword evidence="6" id="KW-0862">Zinc</keyword>
<evidence type="ECO:0000256" key="5">
    <source>
        <dbReference type="ARBA" id="ARBA00022771"/>
    </source>
</evidence>
<comment type="function">
    <text evidence="12">Involved in glucose repression of glucose metabolism genes.</text>
</comment>
<keyword evidence="9" id="KW-0804">Transcription</keyword>
<dbReference type="OMA" id="MQFGASH"/>
<feature type="compositionally biased region" description="Polar residues" evidence="15">
    <location>
        <begin position="287"/>
        <end position="309"/>
    </location>
</feature>
<comment type="similarity">
    <text evidence="11">Belongs to the creA/MIG C2H2-type zinc-finger protein family.</text>
</comment>
<dbReference type="Gene3D" id="3.30.160.60">
    <property type="entry name" value="Classic Zinc Finger"/>
    <property type="match status" value="2"/>
</dbReference>
<feature type="compositionally biased region" description="Polar residues" evidence="15">
    <location>
        <begin position="159"/>
        <end position="175"/>
    </location>
</feature>
<evidence type="ECO:0000259" key="16">
    <source>
        <dbReference type="PROSITE" id="PS50157"/>
    </source>
</evidence>
<evidence type="ECO:0000256" key="9">
    <source>
        <dbReference type="ARBA" id="ARBA00023163"/>
    </source>
</evidence>
<organism evidence="17 18">
    <name type="scientific">Meyerozyma guilliermondii (strain ATCC 6260 / CBS 566 / DSM 6381 / JCM 1539 / NBRC 10279 / NRRL Y-324)</name>
    <name type="common">Yeast</name>
    <name type="synonym">Candida guilliermondii</name>
    <dbReference type="NCBI Taxonomy" id="294746"/>
    <lineage>
        <taxon>Eukaryota</taxon>
        <taxon>Fungi</taxon>
        <taxon>Dikarya</taxon>
        <taxon>Ascomycota</taxon>
        <taxon>Saccharomycotina</taxon>
        <taxon>Pichiomycetes</taxon>
        <taxon>Debaryomycetaceae</taxon>
        <taxon>Meyerozyma</taxon>
    </lineage>
</organism>
<reference evidence="17 18" key="1">
    <citation type="journal article" date="2009" name="Nature">
        <title>Evolution of pathogenicity and sexual reproduction in eight Candida genomes.</title>
        <authorList>
            <person name="Butler G."/>
            <person name="Rasmussen M.D."/>
            <person name="Lin M.F."/>
            <person name="Santos M.A."/>
            <person name="Sakthikumar S."/>
            <person name="Munro C.A."/>
            <person name="Rheinbay E."/>
            <person name="Grabherr M."/>
            <person name="Forche A."/>
            <person name="Reedy J.L."/>
            <person name="Agrafioti I."/>
            <person name="Arnaud M.B."/>
            <person name="Bates S."/>
            <person name="Brown A.J."/>
            <person name="Brunke S."/>
            <person name="Costanzo M.C."/>
            <person name="Fitzpatrick D.A."/>
            <person name="de Groot P.W."/>
            <person name="Harris D."/>
            <person name="Hoyer L.L."/>
            <person name="Hube B."/>
            <person name="Klis F.M."/>
            <person name="Kodira C."/>
            <person name="Lennard N."/>
            <person name="Logue M.E."/>
            <person name="Martin R."/>
            <person name="Neiman A.M."/>
            <person name="Nikolaou E."/>
            <person name="Quail M.A."/>
            <person name="Quinn J."/>
            <person name="Santos M.C."/>
            <person name="Schmitzberger F.F."/>
            <person name="Sherlock G."/>
            <person name="Shah P."/>
            <person name="Silverstein K.A."/>
            <person name="Skrzypek M.S."/>
            <person name="Soll D."/>
            <person name="Staggs R."/>
            <person name="Stansfield I."/>
            <person name="Stumpf M.P."/>
            <person name="Sudbery P.E."/>
            <person name="Srikantha T."/>
            <person name="Zeng Q."/>
            <person name="Berman J."/>
            <person name="Berriman M."/>
            <person name="Heitman J."/>
            <person name="Gow N.A."/>
            <person name="Lorenz M.C."/>
            <person name="Birren B.W."/>
            <person name="Kellis M."/>
            <person name="Cuomo C.A."/>
        </authorList>
    </citation>
    <scope>NUCLEOTIDE SEQUENCE [LARGE SCALE GENOMIC DNA]</scope>
    <source>
        <strain evidence="18">ATCC 6260 / CBS 566 / DSM 6381 / JCM 1539 / NBRC 10279 / NRRL Y-324</strain>
    </source>
</reference>
<keyword evidence="4" id="KW-0677">Repeat</keyword>
<dbReference type="KEGG" id="pgu:PGUG_04117"/>
<dbReference type="OrthoDB" id="654211at2759"/>
<evidence type="ECO:0000256" key="11">
    <source>
        <dbReference type="ARBA" id="ARBA00038023"/>
    </source>
</evidence>
<dbReference type="GO" id="GO:0005634">
    <property type="term" value="C:nucleus"/>
    <property type="evidence" value="ECO:0007669"/>
    <property type="project" value="UniProtKB-SubCell"/>
</dbReference>
<protein>
    <recommendedName>
        <fullName evidence="13">Regulatory protein MIG1</fullName>
    </recommendedName>
</protein>
<evidence type="ECO:0000256" key="1">
    <source>
        <dbReference type="ARBA" id="ARBA00004123"/>
    </source>
</evidence>
<evidence type="ECO:0000256" key="13">
    <source>
        <dbReference type="ARBA" id="ARBA00068528"/>
    </source>
</evidence>
<feature type="region of interest" description="Disordered" evidence="15">
    <location>
        <begin position="210"/>
        <end position="236"/>
    </location>
</feature>
<dbReference type="Proteomes" id="UP000001997">
    <property type="component" value="Unassembled WGS sequence"/>
</dbReference>
<dbReference type="PROSITE" id="PS50157">
    <property type="entry name" value="ZINC_FINGER_C2H2_2"/>
    <property type="match status" value="2"/>
</dbReference>
<keyword evidence="8" id="KW-0238">DNA-binding</keyword>
<feature type="compositionally biased region" description="Low complexity" evidence="15">
    <location>
        <begin position="363"/>
        <end position="386"/>
    </location>
</feature>
<dbReference type="EMBL" id="CH408159">
    <property type="protein sequence ID" value="EDK40019.2"/>
    <property type="molecule type" value="Genomic_DNA"/>
</dbReference>
<dbReference type="GO" id="GO:0000433">
    <property type="term" value="P:carbon catabolite repression of transcription from RNA polymerase II promoter by glucose"/>
    <property type="evidence" value="ECO:0007669"/>
    <property type="project" value="TreeGrafter"/>
</dbReference>
<dbReference type="AlphaFoldDB" id="A5DLG6"/>
<accession>A5DLG6</accession>
<keyword evidence="2" id="KW-0678">Repressor</keyword>
<evidence type="ECO:0000256" key="10">
    <source>
        <dbReference type="ARBA" id="ARBA00023242"/>
    </source>
</evidence>
<dbReference type="InterPro" id="IPR051007">
    <property type="entry name" value="creA/MIG_C2H2-ZnF"/>
</dbReference>
<comment type="subcellular location">
    <subcellularLocation>
        <location evidence="1">Nucleus</location>
    </subcellularLocation>
</comment>
<dbReference type="PANTHER" id="PTHR47428:SF1">
    <property type="entry name" value="REGULATORY PROTEIN MIG1-RELATED"/>
    <property type="match status" value="1"/>
</dbReference>
<feature type="compositionally biased region" description="Pro residues" evidence="15">
    <location>
        <begin position="148"/>
        <end position="158"/>
    </location>
</feature>
<keyword evidence="3" id="KW-0479">Metal-binding</keyword>
<evidence type="ECO:0000313" key="17">
    <source>
        <dbReference type="EMBL" id="EDK40019.2"/>
    </source>
</evidence>
<evidence type="ECO:0000256" key="7">
    <source>
        <dbReference type="ARBA" id="ARBA00023015"/>
    </source>
</evidence>